<gene>
    <name evidence="2" type="ORF">CTAM01_16897</name>
</gene>
<feature type="region of interest" description="Disordered" evidence="1">
    <location>
        <begin position="109"/>
        <end position="140"/>
    </location>
</feature>
<evidence type="ECO:0000313" key="2">
    <source>
        <dbReference type="EMBL" id="KAK1470233.1"/>
    </source>
</evidence>
<dbReference type="Proteomes" id="UP001227543">
    <property type="component" value="Unassembled WGS sequence"/>
</dbReference>
<comment type="caution">
    <text evidence="2">The sequence shown here is derived from an EMBL/GenBank/DDBJ whole genome shotgun (WGS) entry which is preliminary data.</text>
</comment>
<sequence length="169" mass="19828">MARLREVQAHLPPLDEQNQACHGSLNEDDRDFDDNDDEDTDRDDIADLDGLIYVACYEICVFCRDSFVQVRKYIAHMCKAKATSYEQWRDQYRKERCTQLHRQAAEKLDEMLDLDSKTPRKEDSRKRARDAEAKCADQEHTHKRLRTAYSVSDGHGELRSNPRCHQILI</sequence>
<name>A0ABQ9QH85_9PEZI</name>
<accession>A0ABQ9QH85</accession>
<feature type="region of interest" description="Disordered" evidence="1">
    <location>
        <begin position="1"/>
        <end position="41"/>
    </location>
</feature>
<evidence type="ECO:0000256" key="1">
    <source>
        <dbReference type="SAM" id="MobiDB-lite"/>
    </source>
</evidence>
<reference evidence="2 3" key="1">
    <citation type="submission" date="2016-10" db="EMBL/GenBank/DDBJ databases">
        <title>The genome sequence of Colletotrichum fioriniae PJ7.</title>
        <authorList>
            <person name="Baroncelli R."/>
        </authorList>
    </citation>
    <scope>NUCLEOTIDE SEQUENCE [LARGE SCALE GENOMIC DNA]</scope>
    <source>
        <strain evidence="2 3">Tom-12</strain>
    </source>
</reference>
<keyword evidence="3" id="KW-1185">Reference proteome</keyword>
<dbReference type="GeneID" id="85417127"/>
<organism evidence="2 3">
    <name type="scientific">Colletotrichum tamarilloi</name>
    <dbReference type="NCBI Taxonomy" id="1209934"/>
    <lineage>
        <taxon>Eukaryota</taxon>
        <taxon>Fungi</taxon>
        <taxon>Dikarya</taxon>
        <taxon>Ascomycota</taxon>
        <taxon>Pezizomycotina</taxon>
        <taxon>Sordariomycetes</taxon>
        <taxon>Hypocreomycetidae</taxon>
        <taxon>Glomerellales</taxon>
        <taxon>Glomerellaceae</taxon>
        <taxon>Colletotrichum</taxon>
        <taxon>Colletotrichum acutatum species complex</taxon>
    </lineage>
</organism>
<protein>
    <submittedName>
        <fullName evidence="2">Uncharacterized protein</fullName>
    </submittedName>
</protein>
<feature type="compositionally biased region" description="Acidic residues" evidence="1">
    <location>
        <begin position="26"/>
        <end position="41"/>
    </location>
</feature>
<evidence type="ECO:0000313" key="3">
    <source>
        <dbReference type="Proteomes" id="UP001227543"/>
    </source>
</evidence>
<dbReference type="RefSeq" id="XP_060372537.1">
    <property type="nucleotide sequence ID" value="XM_060532889.1"/>
</dbReference>
<dbReference type="EMBL" id="MLFU01000279">
    <property type="protein sequence ID" value="KAK1470233.1"/>
    <property type="molecule type" value="Genomic_DNA"/>
</dbReference>
<proteinExistence type="predicted"/>